<accession>A0A933LQ94</accession>
<comment type="caution">
    <text evidence="2">The sequence shown here is derived from an EMBL/GenBank/DDBJ whole genome shotgun (WGS) entry which is preliminary data.</text>
</comment>
<dbReference type="AlphaFoldDB" id="A0A933LQ94"/>
<protein>
    <recommendedName>
        <fullName evidence="1">Ketopantoate reductase N-terminal domain-containing protein</fullName>
    </recommendedName>
</protein>
<dbReference type="EMBL" id="JACQWF010000274">
    <property type="protein sequence ID" value="MBI4595948.1"/>
    <property type="molecule type" value="Genomic_DNA"/>
</dbReference>
<dbReference type="InterPro" id="IPR013332">
    <property type="entry name" value="KPR_N"/>
</dbReference>
<gene>
    <name evidence="2" type="ORF">HY730_06165</name>
</gene>
<dbReference type="Proteomes" id="UP000772181">
    <property type="component" value="Unassembled WGS sequence"/>
</dbReference>
<evidence type="ECO:0000313" key="3">
    <source>
        <dbReference type="Proteomes" id="UP000772181"/>
    </source>
</evidence>
<feature type="domain" description="Ketopantoate reductase N-terminal" evidence="1">
    <location>
        <begin position="4"/>
        <end position="63"/>
    </location>
</feature>
<sequence length="127" mass="13780">MRYIIFGAGAIGGVIGARLFKTGKDVLLIARGRHGEVIRTQGLKLETPDGSETYPIPVVFTPAEIRFREEDVVFMYEISGYGGRPRSASNIGRRQPAGFLHPKWGGQRAYGPAPIRAGLCHGGGDLR</sequence>
<evidence type="ECO:0000313" key="2">
    <source>
        <dbReference type="EMBL" id="MBI4595948.1"/>
    </source>
</evidence>
<reference evidence="2" key="1">
    <citation type="submission" date="2020-07" db="EMBL/GenBank/DDBJ databases">
        <title>Huge and variable diversity of episymbiotic CPR bacteria and DPANN archaea in groundwater ecosystems.</title>
        <authorList>
            <person name="He C.Y."/>
            <person name="Keren R."/>
            <person name="Whittaker M."/>
            <person name="Farag I.F."/>
            <person name="Doudna J."/>
            <person name="Cate J.H.D."/>
            <person name="Banfield J.F."/>
        </authorList>
    </citation>
    <scope>NUCLEOTIDE SEQUENCE</scope>
    <source>
        <strain evidence="2">NC_groundwater_1482_Ag_S-0.65um_47_24</strain>
    </source>
</reference>
<dbReference type="Gene3D" id="3.40.50.720">
    <property type="entry name" value="NAD(P)-binding Rossmann-like Domain"/>
    <property type="match status" value="1"/>
</dbReference>
<proteinExistence type="predicted"/>
<name>A0A933LQ94_UNCTE</name>
<organism evidence="2 3">
    <name type="scientific">Tectimicrobiota bacterium</name>
    <dbReference type="NCBI Taxonomy" id="2528274"/>
    <lineage>
        <taxon>Bacteria</taxon>
        <taxon>Pseudomonadati</taxon>
        <taxon>Nitrospinota/Tectimicrobiota group</taxon>
        <taxon>Candidatus Tectimicrobiota</taxon>
    </lineage>
</organism>
<dbReference type="Pfam" id="PF02558">
    <property type="entry name" value="ApbA"/>
    <property type="match status" value="1"/>
</dbReference>
<evidence type="ECO:0000259" key="1">
    <source>
        <dbReference type="Pfam" id="PF02558"/>
    </source>
</evidence>